<dbReference type="GO" id="GO:0004519">
    <property type="term" value="F:endonuclease activity"/>
    <property type="evidence" value="ECO:0007669"/>
    <property type="project" value="UniProtKB-KW"/>
</dbReference>
<keyword evidence="2" id="KW-0378">Hydrolase</keyword>
<reference evidence="2" key="1">
    <citation type="submission" date="2021-05" db="EMBL/GenBank/DDBJ databases">
        <authorList>
            <person name="Pietrasiak N."/>
            <person name="Ward R."/>
            <person name="Stajich J.E."/>
            <person name="Kurbessoian T."/>
        </authorList>
    </citation>
    <scope>NUCLEOTIDE SEQUENCE</scope>
    <source>
        <strain evidence="2">JT2-VF2</strain>
    </source>
</reference>
<evidence type="ECO:0000313" key="3">
    <source>
        <dbReference type="Proteomes" id="UP000715781"/>
    </source>
</evidence>
<sequence>MFTITDLEQIQTEHPEWQIELVDGSILVMGPSDYVSEEIGAEFIRLLGNWVRPRKLGRVTGSSAGFILPIDTENGKGADNEKRNLRAPDVSFVRADRLKKSQRDFVELVPDLMVEIKFKSDRIKTLVEKIQLFLQLGSSVGILIDPDQLTLIVYRPNQEPIVLQDNDKLTLPDLLPGWELTVSELWPPVFE</sequence>
<reference evidence="2" key="2">
    <citation type="journal article" date="2022" name="Microbiol. Resour. Announc.">
        <title>Metagenome Sequencing to Explore Phylogenomics of Terrestrial Cyanobacteria.</title>
        <authorList>
            <person name="Ward R.D."/>
            <person name="Stajich J.E."/>
            <person name="Johansen J.R."/>
            <person name="Huntemann M."/>
            <person name="Clum A."/>
            <person name="Foster B."/>
            <person name="Foster B."/>
            <person name="Roux S."/>
            <person name="Palaniappan K."/>
            <person name="Varghese N."/>
            <person name="Mukherjee S."/>
            <person name="Reddy T.B.K."/>
            <person name="Daum C."/>
            <person name="Copeland A."/>
            <person name="Chen I.A."/>
            <person name="Ivanova N.N."/>
            <person name="Kyrpides N.C."/>
            <person name="Shapiro N."/>
            <person name="Eloe-Fadrosh E.A."/>
            <person name="Pietrasiak N."/>
        </authorList>
    </citation>
    <scope>NUCLEOTIDE SEQUENCE</scope>
    <source>
        <strain evidence="2">JT2-VF2</strain>
    </source>
</reference>
<proteinExistence type="predicted"/>
<gene>
    <name evidence="2" type="ORF">KME32_11515</name>
</gene>
<organism evidence="2 3">
    <name type="scientific">Mojavia pulchra JT2-VF2</name>
    <dbReference type="NCBI Taxonomy" id="287848"/>
    <lineage>
        <taxon>Bacteria</taxon>
        <taxon>Bacillati</taxon>
        <taxon>Cyanobacteriota</taxon>
        <taxon>Cyanophyceae</taxon>
        <taxon>Nostocales</taxon>
        <taxon>Nostocaceae</taxon>
    </lineage>
</organism>
<dbReference type="InterPro" id="IPR008538">
    <property type="entry name" value="Uma2"/>
</dbReference>
<dbReference type="AlphaFoldDB" id="A0A951PZG5"/>
<dbReference type="EMBL" id="JAHHHN010000005">
    <property type="protein sequence ID" value="MBW4561762.1"/>
    <property type="molecule type" value="Genomic_DNA"/>
</dbReference>
<dbReference type="InterPro" id="IPR012296">
    <property type="entry name" value="Nuclease_put_TT1808"/>
</dbReference>
<comment type="caution">
    <text evidence="2">The sequence shown here is derived from an EMBL/GenBank/DDBJ whole genome shotgun (WGS) entry which is preliminary data.</text>
</comment>
<keyword evidence="2" id="KW-0540">Nuclease</keyword>
<protein>
    <submittedName>
        <fullName evidence="2">Uma2 family endonuclease</fullName>
    </submittedName>
</protein>
<dbReference type="Proteomes" id="UP000715781">
    <property type="component" value="Unassembled WGS sequence"/>
</dbReference>
<accession>A0A951PZG5</accession>
<dbReference type="InterPro" id="IPR011335">
    <property type="entry name" value="Restrct_endonuc-II-like"/>
</dbReference>
<evidence type="ECO:0000259" key="1">
    <source>
        <dbReference type="Pfam" id="PF05685"/>
    </source>
</evidence>
<name>A0A951PZG5_9NOST</name>
<dbReference type="Gene3D" id="3.90.1570.10">
    <property type="entry name" value="tt1808, chain A"/>
    <property type="match status" value="1"/>
</dbReference>
<feature type="domain" description="Putative restriction endonuclease" evidence="1">
    <location>
        <begin position="6"/>
        <end position="183"/>
    </location>
</feature>
<keyword evidence="2" id="KW-0255">Endonuclease</keyword>
<dbReference type="Pfam" id="PF05685">
    <property type="entry name" value="Uma2"/>
    <property type="match status" value="1"/>
</dbReference>
<dbReference type="SUPFAM" id="SSF52980">
    <property type="entry name" value="Restriction endonuclease-like"/>
    <property type="match status" value="1"/>
</dbReference>
<evidence type="ECO:0000313" key="2">
    <source>
        <dbReference type="EMBL" id="MBW4561762.1"/>
    </source>
</evidence>
<dbReference type="PANTHER" id="PTHR34107:SF7">
    <property type="entry name" value="SLR2092 PROTEIN"/>
    <property type="match status" value="1"/>
</dbReference>
<dbReference type="CDD" id="cd06260">
    <property type="entry name" value="DUF820-like"/>
    <property type="match status" value="1"/>
</dbReference>
<dbReference type="PANTHER" id="PTHR34107">
    <property type="entry name" value="SLL0198 PROTEIN-RELATED"/>
    <property type="match status" value="1"/>
</dbReference>